<dbReference type="PROSITE" id="PS51257">
    <property type="entry name" value="PROKAR_LIPOPROTEIN"/>
    <property type="match status" value="1"/>
</dbReference>
<feature type="compositionally biased region" description="Pro residues" evidence="1">
    <location>
        <begin position="40"/>
        <end position="54"/>
    </location>
</feature>
<protein>
    <submittedName>
        <fullName evidence="2">Uncharacterized protein</fullName>
    </submittedName>
</protein>
<gene>
    <name evidence="2" type="ORF">E2C01_003933</name>
</gene>
<keyword evidence="3" id="KW-1185">Reference proteome</keyword>
<sequence>MVRGRWLAESREQAVCSVLGGGSCGGGESRSSECTKPRRPLTPPSSPRHAPAPVPATSSRCRKVPIIPLVLHPTTLTRGAARSLCRVGSAQDKPLMRLDNGHHLVTKPIRDDKTVDYAVWPRPASGEVVFRESVGRQDPCTPRSPSAQVLARCHACGISSSSDGQCVGGGGVGNGGGARASLPVLHCSACWVATRQGQDSLVMLLHGNTRSPLLAQGTVAATHSVKWCPSEM</sequence>
<feature type="region of interest" description="Disordered" evidence="1">
    <location>
        <begin position="21"/>
        <end position="58"/>
    </location>
</feature>
<proteinExistence type="predicted"/>
<comment type="caution">
    <text evidence="2">The sequence shown here is derived from an EMBL/GenBank/DDBJ whole genome shotgun (WGS) entry which is preliminary data.</text>
</comment>
<evidence type="ECO:0000313" key="2">
    <source>
        <dbReference type="EMBL" id="MPC11270.1"/>
    </source>
</evidence>
<organism evidence="2 3">
    <name type="scientific">Portunus trituberculatus</name>
    <name type="common">Swimming crab</name>
    <name type="synonym">Neptunus trituberculatus</name>
    <dbReference type="NCBI Taxonomy" id="210409"/>
    <lineage>
        <taxon>Eukaryota</taxon>
        <taxon>Metazoa</taxon>
        <taxon>Ecdysozoa</taxon>
        <taxon>Arthropoda</taxon>
        <taxon>Crustacea</taxon>
        <taxon>Multicrustacea</taxon>
        <taxon>Malacostraca</taxon>
        <taxon>Eumalacostraca</taxon>
        <taxon>Eucarida</taxon>
        <taxon>Decapoda</taxon>
        <taxon>Pleocyemata</taxon>
        <taxon>Brachyura</taxon>
        <taxon>Eubrachyura</taxon>
        <taxon>Portunoidea</taxon>
        <taxon>Portunidae</taxon>
        <taxon>Portuninae</taxon>
        <taxon>Portunus</taxon>
    </lineage>
</organism>
<reference evidence="2 3" key="1">
    <citation type="submission" date="2019-05" db="EMBL/GenBank/DDBJ databases">
        <title>Another draft genome of Portunus trituberculatus and its Hox gene families provides insights of decapod evolution.</title>
        <authorList>
            <person name="Jeong J.-H."/>
            <person name="Song I."/>
            <person name="Kim S."/>
            <person name="Choi T."/>
            <person name="Kim D."/>
            <person name="Ryu S."/>
            <person name="Kim W."/>
        </authorList>
    </citation>
    <scope>NUCLEOTIDE SEQUENCE [LARGE SCALE GENOMIC DNA]</scope>
    <source>
        <tissue evidence="2">Muscle</tissue>
    </source>
</reference>
<dbReference type="AlphaFoldDB" id="A0A5B7CP65"/>
<dbReference type="Proteomes" id="UP000324222">
    <property type="component" value="Unassembled WGS sequence"/>
</dbReference>
<name>A0A5B7CP65_PORTR</name>
<dbReference type="EMBL" id="VSRR010000154">
    <property type="protein sequence ID" value="MPC11270.1"/>
    <property type="molecule type" value="Genomic_DNA"/>
</dbReference>
<evidence type="ECO:0000256" key="1">
    <source>
        <dbReference type="SAM" id="MobiDB-lite"/>
    </source>
</evidence>
<accession>A0A5B7CP65</accession>
<evidence type="ECO:0000313" key="3">
    <source>
        <dbReference type="Proteomes" id="UP000324222"/>
    </source>
</evidence>